<feature type="domain" description="PB1" evidence="9">
    <location>
        <begin position="136"/>
        <end position="224"/>
    </location>
</feature>
<evidence type="ECO:0000259" key="9">
    <source>
        <dbReference type="PROSITE" id="PS51745"/>
    </source>
</evidence>
<keyword evidence="6 8" id="KW-0539">Nucleus</keyword>
<keyword evidence="11" id="KW-1185">Reference proteome</keyword>
<evidence type="ECO:0000256" key="7">
    <source>
        <dbReference type="ARBA" id="ARBA00023294"/>
    </source>
</evidence>
<dbReference type="PANTHER" id="PTHR31734:SF114">
    <property type="entry name" value="AUXIN-RESPONSIVE PROTEIN IAA32"/>
    <property type="match status" value="1"/>
</dbReference>
<keyword evidence="7 8" id="KW-0927">Auxin signaling pathway</keyword>
<dbReference type="InterPro" id="IPR033389">
    <property type="entry name" value="AUX/IAA_dom"/>
</dbReference>
<comment type="subunit">
    <text evidence="8">Homodimers and heterodimers.</text>
</comment>
<evidence type="ECO:0000313" key="11">
    <source>
        <dbReference type="Proteomes" id="UP001634393"/>
    </source>
</evidence>
<dbReference type="InterPro" id="IPR003311">
    <property type="entry name" value="AUX_IAA"/>
</dbReference>
<comment type="subcellular location">
    <subcellularLocation>
        <location evidence="1 8">Nucleus</location>
    </subcellularLocation>
</comment>
<dbReference type="InterPro" id="IPR053793">
    <property type="entry name" value="PB1-like"/>
</dbReference>
<reference evidence="10 11" key="1">
    <citation type="submission" date="2024-12" db="EMBL/GenBank/DDBJ databases">
        <title>The unique morphological basis and parallel evolutionary history of personate flowers in Penstemon.</title>
        <authorList>
            <person name="Depatie T.H."/>
            <person name="Wessinger C.A."/>
        </authorList>
    </citation>
    <scope>NUCLEOTIDE SEQUENCE [LARGE SCALE GENOMIC DNA]</scope>
    <source>
        <strain evidence="10">WTNN_2</strain>
        <tissue evidence="10">Leaf</tissue>
    </source>
</reference>
<evidence type="ECO:0000256" key="3">
    <source>
        <dbReference type="ARBA" id="ARBA00022491"/>
    </source>
</evidence>
<evidence type="ECO:0000256" key="4">
    <source>
        <dbReference type="ARBA" id="ARBA00023015"/>
    </source>
</evidence>
<evidence type="ECO:0000256" key="8">
    <source>
        <dbReference type="RuleBase" id="RU004549"/>
    </source>
</evidence>
<evidence type="ECO:0000313" key="10">
    <source>
        <dbReference type="EMBL" id="KAL3824103.1"/>
    </source>
</evidence>
<dbReference type="Proteomes" id="UP001634393">
    <property type="component" value="Unassembled WGS sequence"/>
</dbReference>
<dbReference type="PANTHER" id="PTHR31734">
    <property type="entry name" value="AUXIN-RESPONSIVE PROTEIN IAA17"/>
    <property type="match status" value="1"/>
</dbReference>
<dbReference type="Pfam" id="PF02309">
    <property type="entry name" value="AUX_IAA"/>
    <property type="match status" value="1"/>
</dbReference>
<evidence type="ECO:0000256" key="6">
    <source>
        <dbReference type="ARBA" id="ARBA00023242"/>
    </source>
</evidence>
<dbReference type="SUPFAM" id="SSF54277">
    <property type="entry name" value="CAD &amp; PB1 domains"/>
    <property type="match status" value="1"/>
</dbReference>
<gene>
    <name evidence="10" type="ORF">ACJIZ3_020132</name>
</gene>
<comment type="caution">
    <text evidence="10">The sequence shown here is derived from an EMBL/GenBank/DDBJ whole genome shotgun (WGS) entry which is preliminary data.</text>
</comment>
<keyword evidence="4 8" id="KW-0805">Transcription regulation</keyword>
<proteinExistence type="inferred from homology"/>
<dbReference type="AlphaFoldDB" id="A0ABD3SIC3"/>
<keyword evidence="5 8" id="KW-0804">Transcription</keyword>
<evidence type="ECO:0000256" key="5">
    <source>
        <dbReference type="ARBA" id="ARBA00023163"/>
    </source>
</evidence>
<dbReference type="GO" id="GO:0005634">
    <property type="term" value="C:nucleus"/>
    <property type="evidence" value="ECO:0007669"/>
    <property type="project" value="UniProtKB-SubCell"/>
</dbReference>
<dbReference type="PROSITE" id="PS51745">
    <property type="entry name" value="PB1"/>
    <property type="match status" value="1"/>
</dbReference>
<sequence>MDSNASAAAGYFKFVGSSSEYNYINIGKDYINIVEDDSNNNINIIDLGLSLRALQPAADDLQAYNYPSTHAHAHENYQVLVDWQQLHPQPQVKLKGIKHDDEINIMMMNKNICDDEESESEPEGIQSKQRCWTMTSNYVKVNMDGVIVGRKICILHNMDYFTLAFQLEDMFGKLCMCGLRLFEDDSEFSLFYKDKNELWRTVGDVPWREFVNHVTRLRIVRKLR</sequence>
<protein>
    <recommendedName>
        <fullName evidence="8">Auxin-responsive protein</fullName>
    </recommendedName>
</protein>
<dbReference type="GO" id="GO:0009734">
    <property type="term" value="P:auxin-activated signaling pathway"/>
    <property type="evidence" value="ECO:0007669"/>
    <property type="project" value="UniProtKB-UniRule"/>
</dbReference>
<comment type="similarity">
    <text evidence="2 8">Belongs to the Aux/IAA family.</text>
</comment>
<dbReference type="Gene3D" id="3.10.20.90">
    <property type="entry name" value="Phosphatidylinositol 3-kinase Catalytic Subunit, Chain A, domain 1"/>
    <property type="match status" value="1"/>
</dbReference>
<name>A0ABD3SIC3_9LAMI</name>
<evidence type="ECO:0000256" key="2">
    <source>
        <dbReference type="ARBA" id="ARBA00006728"/>
    </source>
</evidence>
<evidence type="ECO:0000256" key="1">
    <source>
        <dbReference type="ARBA" id="ARBA00004123"/>
    </source>
</evidence>
<comment type="function">
    <text evidence="8">Aux/IAA proteins are short-lived transcriptional factors that function as repressors of early auxin response genes at low auxin concentrations.</text>
</comment>
<organism evidence="10 11">
    <name type="scientific">Penstemon smallii</name>
    <dbReference type="NCBI Taxonomy" id="265156"/>
    <lineage>
        <taxon>Eukaryota</taxon>
        <taxon>Viridiplantae</taxon>
        <taxon>Streptophyta</taxon>
        <taxon>Embryophyta</taxon>
        <taxon>Tracheophyta</taxon>
        <taxon>Spermatophyta</taxon>
        <taxon>Magnoliopsida</taxon>
        <taxon>eudicotyledons</taxon>
        <taxon>Gunneridae</taxon>
        <taxon>Pentapetalae</taxon>
        <taxon>asterids</taxon>
        <taxon>lamiids</taxon>
        <taxon>Lamiales</taxon>
        <taxon>Plantaginaceae</taxon>
        <taxon>Cheloneae</taxon>
        <taxon>Penstemon</taxon>
    </lineage>
</organism>
<dbReference type="EMBL" id="JBJXBP010000006">
    <property type="protein sequence ID" value="KAL3824103.1"/>
    <property type="molecule type" value="Genomic_DNA"/>
</dbReference>
<accession>A0ABD3SIC3</accession>
<keyword evidence="3 8" id="KW-0678">Repressor</keyword>